<dbReference type="EMBL" id="KN846989">
    <property type="protein sequence ID" value="KIW92396.1"/>
    <property type="molecule type" value="Genomic_DNA"/>
</dbReference>
<keyword evidence="3" id="KW-1185">Reference proteome</keyword>
<accession>A0A0D2ER90</accession>
<protein>
    <submittedName>
        <fullName evidence="2">Uncharacterized protein</fullName>
    </submittedName>
</protein>
<organism evidence="2 3">
    <name type="scientific">Cladophialophora bantiana (strain ATCC 10958 / CBS 173.52 / CDC B-1940 / NIH 8579)</name>
    <name type="common">Xylohypha bantiana</name>
    <dbReference type="NCBI Taxonomy" id="1442370"/>
    <lineage>
        <taxon>Eukaryota</taxon>
        <taxon>Fungi</taxon>
        <taxon>Dikarya</taxon>
        <taxon>Ascomycota</taxon>
        <taxon>Pezizomycotina</taxon>
        <taxon>Eurotiomycetes</taxon>
        <taxon>Chaetothyriomycetidae</taxon>
        <taxon>Chaetothyriales</taxon>
        <taxon>Herpotrichiellaceae</taxon>
        <taxon>Cladophialophora</taxon>
    </lineage>
</organism>
<evidence type="ECO:0000313" key="2">
    <source>
        <dbReference type="EMBL" id="KIW92396.1"/>
    </source>
</evidence>
<evidence type="ECO:0000313" key="3">
    <source>
        <dbReference type="Proteomes" id="UP000053789"/>
    </source>
</evidence>
<dbReference type="GeneID" id="27700308"/>
<evidence type="ECO:0000256" key="1">
    <source>
        <dbReference type="SAM" id="Phobius"/>
    </source>
</evidence>
<dbReference type="OrthoDB" id="5335057at2759"/>
<keyword evidence="1" id="KW-0472">Membrane</keyword>
<dbReference type="Proteomes" id="UP000053789">
    <property type="component" value="Unassembled WGS sequence"/>
</dbReference>
<dbReference type="RefSeq" id="XP_016619065.1">
    <property type="nucleotide sequence ID" value="XM_016765115.1"/>
</dbReference>
<proteinExistence type="predicted"/>
<gene>
    <name evidence="2" type="ORF">Z519_07380</name>
</gene>
<dbReference type="HOGENOM" id="CLU_1081834_0_0_1"/>
<feature type="transmembrane region" description="Helical" evidence="1">
    <location>
        <begin position="118"/>
        <end position="138"/>
    </location>
</feature>
<name>A0A0D2ER90_CLAB1</name>
<keyword evidence="1" id="KW-1133">Transmembrane helix</keyword>
<dbReference type="AlphaFoldDB" id="A0A0D2ER90"/>
<keyword evidence="1" id="KW-0812">Transmembrane</keyword>
<reference evidence="2" key="1">
    <citation type="submission" date="2015-01" db="EMBL/GenBank/DDBJ databases">
        <title>The Genome Sequence of Cladophialophora bantiana CBS 173.52.</title>
        <authorList>
            <consortium name="The Broad Institute Genomics Platform"/>
            <person name="Cuomo C."/>
            <person name="de Hoog S."/>
            <person name="Gorbushina A."/>
            <person name="Stielow B."/>
            <person name="Teixiera M."/>
            <person name="Abouelleil A."/>
            <person name="Chapman S.B."/>
            <person name="Priest M."/>
            <person name="Young S.K."/>
            <person name="Wortman J."/>
            <person name="Nusbaum C."/>
            <person name="Birren B."/>
        </authorList>
    </citation>
    <scope>NUCLEOTIDE SEQUENCE [LARGE SCALE GENOMIC DNA]</scope>
    <source>
        <strain evidence="2">CBS 173.52</strain>
    </source>
</reference>
<dbReference type="VEuPathDB" id="FungiDB:Z519_07380"/>
<sequence>MSLTQSAHGAEAGEHVSMMPKEALCDSLYTLGETLAQLATSNRDICESLIDEREKIKCHTAAKGVSMGLSLYAGCSTFSTVQVAQTVAATSLAPEALASAGLAGYSGDVNLTTTILCFNPLVLAAAGGMTTVLAYALYKKNEQRKEFDKHISYHKTMRDVICQAWGLAHDTEQCLMWVHCTDAQDRNSAEFLDQAARDNWRRFIQQLRSIAGGQATAEEMTASFVLTYLETQRQTMCRIRDDDTQLYQGVMSHYQRR</sequence>